<keyword evidence="1" id="KW-1133">Transmembrane helix</keyword>
<evidence type="ECO:0000313" key="3">
    <source>
        <dbReference type="Proteomes" id="UP000177309"/>
    </source>
</evidence>
<protein>
    <submittedName>
        <fullName evidence="2">Uncharacterized protein</fullName>
    </submittedName>
</protein>
<accession>A0A1F4TPP0</accession>
<name>A0A1F4TPP0_UNCSA</name>
<proteinExistence type="predicted"/>
<evidence type="ECO:0000256" key="1">
    <source>
        <dbReference type="SAM" id="Phobius"/>
    </source>
</evidence>
<sequence>MLEKIKTFFEKIKLQKANKQTILVGLLVVVIIYALWPTIFNSGKKTAIPVKTTVTQPPLLDKSTEVVVQEEVVDDTRLTDPFSLRTSAQRKDAVSETSGKKEGNDPVLEGIWVSEGTRVAFISGQTANVGGEVAGWRVTGISKTKVWLMKGNETKILELEAQL</sequence>
<dbReference type="AlphaFoldDB" id="A0A1F4TPP0"/>
<organism evidence="2 3">
    <name type="scientific">candidate division WOR-1 bacterium RIFOXYC2_FULL_41_25</name>
    <dbReference type="NCBI Taxonomy" id="1802586"/>
    <lineage>
        <taxon>Bacteria</taxon>
        <taxon>Bacillati</taxon>
        <taxon>Saganbacteria</taxon>
    </lineage>
</organism>
<dbReference type="EMBL" id="MEUI01000015">
    <property type="protein sequence ID" value="OGC34500.1"/>
    <property type="molecule type" value="Genomic_DNA"/>
</dbReference>
<reference evidence="2 3" key="1">
    <citation type="journal article" date="2016" name="Nat. Commun.">
        <title>Thousands of microbial genomes shed light on interconnected biogeochemical processes in an aquifer system.</title>
        <authorList>
            <person name="Anantharaman K."/>
            <person name="Brown C.T."/>
            <person name="Hug L.A."/>
            <person name="Sharon I."/>
            <person name="Castelle C.J."/>
            <person name="Probst A.J."/>
            <person name="Thomas B.C."/>
            <person name="Singh A."/>
            <person name="Wilkins M.J."/>
            <person name="Karaoz U."/>
            <person name="Brodie E.L."/>
            <person name="Williams K.H."/>
            <person name="Hubbard S.S."/>
            <person name="Banfield J.F."/>
        </authorList>
    </citation>
    <scope>NUCLEOTIDE SEQUENCE [LARGE SCALE GENOMIC DNA]</scope>
</reference>
<feature type="transmembrane region" description="Helical" evidence="1">
    <location>
        <begin position="21"/>
        <end position="40"/>
    </location>
</feature>
<keyword evidence="1" id="KW-0472">Membrane</keyword>
<evidence type="ECO:0000313" key="2">
    <source>
        <dbReference type="EMBL" id="OGC34500.1"/>
    </source>
</evidence>
<keyword evidence="1" id="KW-0812">Transmembrane</keyword>
<comment type="caution">
    <text evidence="2">The sequence shown here is derived from an EMBL/GenBank/DDBJ whole genome shotgun (WGS) entry which is preliminary data.</text>
</comment>
<dbReference type="Proteomes" id="UP000177309">
    <property type="component" value="Unassembled WGS sequence"/>
</dbReference>
<gene>
    <name evidence="2" type="ORF">A2462_04355</name>
</gene>